<dbReference type="EMBL" id="JBGEHV010000017">
    <property type="protein sequence ID" value="MEY8040078.1"/>
    <property type="molecule type" value="Genomic_DNA"/>
</dbReference>
<evidence type="ECO:0000256" key="4">
    <source>
        <dbReference type="ARBA" id="ARBA00022833"/>
    </source>
</evidence>
<dbReference type="Gene3D" id="3.40.50.10310">
    <property type="entry name" value="Creatininase"/>
    <property type="match status" value="1"/>
</dbReference>
<protein>
    <submittedName>
        <fullName evidence="6">Creatininase family protein</fullName>
    </submittedName>
</protein>
<keyword evidence="4" id="KW-0862">Zinc</keyword>
<evidence type="ECO:0000313" key="7">
    <source>
        <dbReference type="Proteomes" id="UP001564626"/>
    </source>
</evidence>
<dbReference type="Proteomes" id="UP001564626">
    <property type="component" value="Unassembled WGS sequence"/>
</dbReference>
<evidence type="ECO:0000313" key="6">
    <source>
        <dbReference type="EMBL" id="MEY8040078.1"/>
    </source>
</evidence>
<name>A0ABV4CGA4_9PSEU</name>
<dbReference type="Pfam" id="PF02633">
    <property type="entry name" value="Creatininase"/>
    <property type="match status" value="1"/>
</dbReference>
<dbReference type="PANTHER" id="PTHR35005">
    <property type="entry name" value="3-DEHYDRO-SCYLLO-INOSOSE HYDROLASE"/>
    <property type="match status" value="1"/>
</dbReference>
<evidence type="ECO:0000256" key="2">
    <source>
        <dbReference type="ARBA" id="ARBA00022723"/>
    </source>
</evidence>
<organism evidence="6 7">
    <name type="scientific">Saccharopolyspora cebuensis</name>
    <dbReference type="NCBI Taxonomy" id="418759"/>
    <lineage>
        <taxon>Bacteria</taxon>
        <taxon>Bacillati</taxon>
        <taxon>Actinomycetota</taxon>
        <taxon>Actinomycetes</taxon>
        <taxon>Pseudonocardiales</taxon>
        <taxon>Pseudonocardiaceae</taxon>
        <taxon>Saccharopolyspora</taxon>
    </lineage>
</organism>
<accession>A0ABV4CGA4</accession>
<evidence type="ECO:0000256" key="3">
    <source>
        <dbReference type="ARBA" id="ARBA00022801"/>
    </source>
</evidence>
<dbReference type="InterPro" id="IPR003785">
    <property type="entry name" value="Creatininase/forma_Hydrolase"/>
</dbReference>
<evidence type="ECO:0000256" key="5">
    <source>
        <dbReference type="ARBA" id="ARBA00024029"/>
    </source>
</evidence>
<keyword evidence="2" id="KW-0479">Metal-binding</keyword>
<dbReference type="InterPro" id="IPR024087">
    <property type="entry name" value="Creatininase-like_sf"/>
</dbReference>
<dbReference type="RefSeq" id="WP_369774814.1">
    <property type="nucleotide sequence ID" value="NZ_JBGEHV010000017.1"/>
</dbReference>
<reference evidence="6 7" key="1">
    <citation type="submission" date="2024-08" db="EMBL/GenBank/DDBJ databases">
        <title>Genome mining of Saccharopolyspora cebuensis PGLac3 from Nigerian medicinal plant.</title>
        <authorList>
            <person name="Ezeobiora C.E."/>
            <person name="Igbokwe N.H."/>
            <person name="Amin D.H."/>
            <person name="Mendie U.E."/>
        </authorList>
    </citation>
    <scope>NUCLEOTIDE SEQUENCE [LARGE SCALE GENOMIC DNA]</scope>
    <source>
        <strain evidence="6 7">PGLac3</strain>
    </source>
</reference>
<keyword evidence="3" id="KW-0378">Hydrolase</keyword>
<comment type="cofactor">
    <cofactor evidence="1">
        <name>Zn(2+)</name>
        <dbReference type="ChEBI" id="CHEBI:29105"/>
    </cofactor>
</comment>
<evidence type="ECO:0000256" key="1">
    <source>
        <dbReference type="ARBA" id="ARBA00001947"/>
    </source>
</evidence>
<comment type="similarity">
    <text evidence="5">Belongs to the creatininase superfamily.</text>
</comment>
<dbReference type="PANTHER" id="PTHR35005:SF1">
    <property type="entry name" value="2-AMINO-5-FORMYLAMINO-6-RIBOSYLAMINOPYRIMIDIN-4(3H)-ONE 5'-MONOPHOSPHATE DEFORMYLASE"/>
    <property type="match status" value="1"/>
</dbReference>
<gene>
    <name evidence="6" type="ORF">AB8O55_11790</name>
</gene>
<proteinExistence type="inferred from homology"/>
<keyword evidence="7" id="KW-1185">Reference proteome</keyword>
<dbReference type="SUPFAM" id="SSF102215">
    <property type="entry name" value="Creatininase"/>
    <property type="match status" value="1"/>
</dbReference>
<sequence length="245" mass="26497">MPPLLPTATAREEEIRDADVAVLPVGSFEQHGRHLPLATDTIIASLLADELAKHYDGLRVLPAVPFGCSHEHAGILGGTVSISATTLHRLVNDILDDLEQQGITRAVILHGHGGNYVLQHLAQEASAGNRRRVLLWPNGRVWDQARTAAECELNAHEDMHAGEGETSLLLHAFPGLVGDQRIDERADDRPDLLLHGLRAYTTSGVVGAPSAATADKGRALLEAFVAEFARPLAELRRPMDEQTSH</sequence>
<comment type="caution">
    <text evidence="6">The sequence shown here is derived from an EMBL/GenBank/DDBJ whole genome shotgun (WGS) entry which is preliminary data.</text>
</comment>